<organism evidence="2 3">
    <name type="scientific">Aspergillus luchuensis (strain CBS 106.47)</name>
    <dbReference type="NCBI Taxonomy" id="1137211"/>
    <lineage>
        <taxon>Eukaryota</taxon>
        <taxon>Fungi</taxon>
        <taxon>Dikarya</taxon>
        <taxon>Ascomycota</taxon>
        <taxon>Pezizomycotina</taxon>
        <taxon>Eurotiomycetes</taxon>
        <taxon>Eurotiomycetidae</taxon>
        <taxon>Eurotiales</taxon>
        <taxon>Aspergillaceae</taxon>
        <taxon>Aspergillus</taxon>
        <taxon>Aspergillus subgen. Circumdati</taxon>
    </lineage>
</organism>
<accession>A0A1M3TME5</accession>
<gene>
    <name evidence="2" type="ORF">ASPFODRAFT_58800</name>
</gene>
<protein>
    <submittedName>
        <fullName evidence="2">Uncharacterized protein</fullName>
    </submittedName>
</protein>
<proteinExistence type="predicted"/>
<dbReference type="Proteomes" id="UP000184063">
    <property type="component" value="Unassembled WGS sequence"/>
</dbReference>
<sequence length="137" mass="14897">MGTAPAGSPGSQYPKRVLSPSSSQTSLSSVKSSSSRSFVVATPYDYSPHGHLFPRSILHGHHCIEALVAIVDKTHGPLALQQPNPVSPPIPKRTSYNSIKVPIRGRSEQKPGFMSFNCNHRKLSSHAYGDNTKHNLR</sequence>
<evidence type="ECO:0000313" key="3">
    <source>
        <dbReference type="Proteomes" id="UP000184063"/>
    </source>
</evidence>
<feature type="region of interest" description="Disordered" evidence="1">
    <location>
        <begin position="1"/>
        <end position="36"/>
    </location>
</feature>
<feature type="compositionally biased region" description="Low complexity" evidence="1">
    <location>
        <begin position="19"/>
        <end position="36"/>
    </location>
</feature>
<evidence type="ECO:0000256" key="1">
    <source>
        <dbReference type="SAM" id="MobiDB-lite"/>
    </source>
</evidence>
<dbReference type="AlphaFoldDB" id="A0A1M3TME5"/>
<name>A0A1M3TME5_ASPLC</name>
<feature type="region of interest" description="Disordered" evidence="1">
    <location>
        <begin position="79"/>
        <end position="104"/>
    </location>
</feature>
<dbReference type="VEuPathDB" id="FungiDB:ASPFODRAFT_58800"/>
<dbReference type="OrthoDB" id="2563506at2759"/>
<reference evidence="3" key="1">
    <citation type="journal article" date="2017" name="Genome Biol.">
        <title>Comparative genomics reveals high biological diversity and specific adaptations in the industrially and medically important fungal genus Aspergillus.</title>
        <authorList>
            <person name="de Vries R.P."/>
            <person name="Riley R."/>
            <person name="Wiebenga A."/>
            <person name="Aguilar-Osorio G."/>
            <person name="Amillis S."/>
            <person name="Uchima C.A."/>
            <person name="Anderluh G."/>
            <person name="Asadollahi M."/>
            <person name="Askin M."/>
            <person name="Barry K."/>
            <person name="Battaglia E."/>
            <person name="Bayram O."/>
            <person name="Benocci T."/>
            <person name="Braus-Stromeyer S.A."/>
            <person name="Caldana C."/>
            <person name="Canovas D."/>
            <person name="Cerqueira G.C."/>
            <person name="Chen F."/>
            <person name="Chen W."/>
            <person name="Choi C."/>
            <person name="Clum A."/>
            <person name="Dos Santos R.A."/>
            <person name="Damasio A.R."/>
            <person name="Diallinas G."/>
            <person name="Emri T."/>
            <person name="Fekete E."/>
            <person name="Flipphi M."/>
            <person name="Freyberg S."/>
            <person name="Gallo A."/>
            <person name="Gournas C."/>
            <person name="Habgood R."/>
            <person name="Hainaut M."/>
            <person name="Harispe M.L."/>
            <person name="Henrissat B."/>
            <person name="Hilden K.S."/>
            <person name="Hope R."/>
            <person name="Hossain A."/>
            <person name="Karabika E."/>
            <person name="Karaffa L."/>
            <person name="Karanyi Z."/>
            <person name="Krasevec N."/>
            <person name="Kuo A."/>
            <person name="Kusch H."/>
            <person name="LaButti K."/>
            <person name="Lagendijk E.L."/>
            <person name="Lapidus A."/>
            <person name="Levasseur A."/>
            <person name="Lindquist E."/>
            <person name="Lipzen A."/>
            <person name="Logrieco A.F."/>
            <person name="MacCabe A."/>
            <person name="Maekelae M.R."/>
            <person name="Malavazi I."/>
            <person name="Melin P."/>
            <person name="Meyer V."/>
            <person name="Mielnichuk N."/>
            <person name="Miskei M."/>
            <person name="Molnar A.P."/>
            <person name="Mule G."/>
            <person name="Ngan C.Y."/>
            <person name="Orejas M."/>
            <person name="Orosz E."/>
            <person name="Ouedraogo J.P."/>
            <person name="Overkamp K.M."/>
            <person name="Park H.-S."/>
            <person name="Perrone G."/>
            <person name="Piumi F."/>
            <person name="Punt P.J."/>
            <person name="Ram A.F."/>
            <person name="Ramon A."/>
            <person name="Rauscher S."/>
            <person name="Record E."/>
            <person name="Riano-Pachon D.M."/>
            <person name="Robert V."/>
            <person name="Roehrig J."/>
            <person name="Ruller R."/>
            <person name="Salamov A."/>
            <person name="Salih N.S."/>
            <person name="Samson R.A."/>
            <person name="Sandor E."/>
            <person name="Sanguinetti M."/>
            <person name="Schuetze T."/>
            <person name="Sepcic K."/>
            <person name="Shelest E."/>
            <person name="Sherlock G."/>
            <person name="Sophianopoulou V."/>
            <person name="Squina F.M."/>
            <person name="Sun H."/>
            <person name="Susca A."/>
            <person name="Todd R.B."/>
            <person name="Tsang A."/>
            <person name="Unkles S.E."/>
            <person name="van de Wiele N."/>
            <person name="van Rossen-Uffink D."/>
            <person name="Oliveira J.V."/>
            <person name="Vesth T.C."/>
            <person name="Visser J."/>
            <person name="Yu J.-H."/>
            <person name="Zhou M."/>
            <person name="Andersen M.R."/>
            <person name="Archer D.B."/>
            <person name="Baker S.E."/>
            <person name="Benoit I."/>
            <person name="Brakhage A.A."/>
            <person name="Braus G.H."/>
            <person name="Fischer R."/>
            <person name="Frisvad J.C."/>
            <person name="Goldman G.H."/>
            <person name="Houbraken J."/>
            <person name="Oakley B."/>
            <person name="Pocsi I."/>
            <person name="Scazzocchio C."/>
            <person name="Seiboth B."/>
            <person name="vanKuyk P.A."/>
            <person name="Wortman J."/>
            <person name="Dyer P.S."/>
            <person name="Grigoriev I.V."/>
        </authorList>
    </citation>
    <scope>NUCLEOTIDE SEQUENCE [LARGE SCALE GENOMIC DNA]</scope>
    <source>
        <strain evidence="3">CBS 106.47</strain>
    </source>
</reference>
<dbReference type="EMBL" id="KV878239">
    <property type="protein sequence ID" value="OJZ87923.1"/>
    <property type="molecule type" value="Genomic_DNA"/>
</dbReference>
<evidence type="ECO:0000313" key="2">
    <source>
        <dbReference type="EMBL" id="OJZ87923.1"/>
    </source>
</evidence>